<evidence type="ECO:0000313" key="3">
    <source>
        <dbReference type="EMBL" id="EHY65445.1"/>
    </source>
</evidence>
<dbReference type="AlphaFoldDB" id="H8ZE70"/>
<feature type="region of interest" description="Disordered" evidence="1">
    <location>
        <begin position="36"/>
        <end position="73"/>
    </location>
</feature>
<reference evidence="3" key="1">
    <citation type="submission" date="2011-03" db="EMBL/GenBank/DDBJ databases">
        <title>The Genome Sequence of Nematocida sp1 strain ERTm2.</title>
        <authorList>
            <consortium name="The Broad Institute Genome Sequencing Platform"/>
            <consortium name="The Broad Institute Genome Sequencing Center for Infectious Disease"/>
            <person name="Cuomo C."/>
            <person name="Troemel E."/>
            <person name="Young S.K."/>
            <person name="Zeng Q."/>
            <person name="Gargeya S."/>
            <person name="Fitzgerald M."/>
            <person name="Haas B."/>
            <person name="Abouelleil A."/>
            <person name="Alvarado L."/>
            <person name="Arachchi H.M."/>
            <person name="Berlin A."/>
            <person name="Brown A."/>
            <person name="Chapman S.B."/>
            <person name="Chen Z."/>
            <person name="Dunbar C."/>
            <person name="Freedman E."/>
            <person name="Gearin G."/>
            <person name="Gellesch M."/>
            <person name="Goldberg J."/>
            <person name="Griggs A."/>
            <person name="Gujja S."/>
            <person name="Heilman E.R."/>
            <person name="Heiman D."/>
            <person name="Howarth C."/>
            <person name="Larson L."/>
            <person name="Lui A."/>
            <person name="MacDonald P.J.P."/>
            <person name="Mehta T."/>
            <person name="Montmayeur A."/>
            <person name="Murphy C."/>
            <person name="Neiman D."/>
            <person name="Pearson M."/>
            <person name="Priest M."/>
            <person name="Roberts A."/>
            <person name="Saif S."/>
            <person name="Shea T."/>
            <person name="Shenoy N."/>
            <person name="Sisk P."/>
            <person name="Stolte C."/>
            <person name="Sykes S."/>
            <person name="White J."/>
            <person name="Yandava C."/>
            <person name="Wortman J."/>
            <person name="Nusbaum C."/>
            <person name="Birren B."/>
        </authorList>
    </citation>
    <scope>NUCLEOTIDE SEQUENCE</scope>
    <source>
        <strain evidence="3">ERTm2</strain>
    </source>
</reference>
<dbReference type="HOGENOM" id="CLU_2705388_0_0_1"/>
<dbReference type="Proteomes" id="UP000005622">
    <property type="component" value="Unassembled WGS sequence"/>
</dbReference>
<evidence type="ECO:0000256" key="1">
    <source>
        <dbReference type="SAM" id="MobiDB-lite"/>
    </source>
</evidence>
<sequence length="73" mass="7876">MASKGSIKIYAIVAAGVLLIIAMVLYKCLAISSYQNKSQEGPLSVISNPKPSFTDPENSAVYENREPGEEKSK</sequence>
<dbReference type="EMBL" id="JH604636">
    <property type="protein sequence ID" value="EHY65445.1"/>
    <property type="molecule type" value="Genomic_DNA"/>
</dbReference>
<keyword evidence="2" id="KW-0812">Transmembrane</keyword>
<gene>
    <name evidence="3" type="ORF">NERG_01891</name>
</gene>
<protein>
    <submittedName>
        <fullName evidence="3">Uncharacterized protein</fullName>
    </submittedName>
</protein>
<proteinExistence type="predicted"/>
<feature type="compositionally biased region" description="Polar residues" evidence="1">
    <location>
        <begin position="36"/>
        <end position="57"/>
    </location>
</feature>
<keyword evidence="2" id="KW-1133">Transmembrane helix</keyword>
<feature type="compositionally biased region" description="Basic and acidic residues" evidence="1">
    <location>
        <begin position="63"/>
        <end position="73"/>
    </location>
</feature>
<accession>H8ZE70</accession>
<organism evidence="3">
    <name type="scientific">Nematocida ausubeli (strain ATCC PRA-371 / ERTm2)</name>
    <name type="common">Nematode killer fungus</name>
    <dbReference type="NCBI Taxonomy" id="1913371"/>
    <lineage>
        <taxon>Eukaryota</taxon>
        <taxon>Fungi</taxon>
        <taxon>Fungi incertae sedis</taxon>
        <taxon>Microsporidia</taxon>
        <taxon>Nematocida</taxon>
    </lineage>
</organism>
<name>H8ZE70_NEMA1</name>
<feature type="transmembrane region" description="Helical" evidence="2">
    <location>
        <begin position="7"/>
        <end position="26"/>
    </location>
</feature>
<keyword evidence="2" id="KW-0472">Membrane</keyword>
<evidence type="ECO:0000256" key="2">
    <source>
        <dbReference type="SAM" id="Phobius"/>
    </source>
</evidence>